<dbReference type="EMBL" id="JAIWYP010000003">
    <property type="protein sequence ID" value="KAH3850220.1"/>
    <property type="molecule type" value="Genomic_DNA"/>
</dbReference>
<evidence type="ECO:0000313" key="1">
    <source>
        <dbReference type="EMBL" id="KAH3850220.1"/>
    </source>
</evidence>
<proteinExistence type="predicted"/>
<dbReference type="AlphaFoldDB" id="A0A9D4L1R0"/>
<name>A0A9D4L1R0_DREPO</name>
<organism evidence="1 2">
    <name type="scientific">Dreissena polymorpha</name>
    <name type="common">Zebra mussel</name>
    <name type="synonym">Mytilus polymorpha</name>
    <dbReference type="NCBI Taxonomy" id="45954"/>
    <lineage>
        <taxon>Eukaryota</taxon>
        <taxon>Metazoa</taxon>
        <taxon>Spiralia</taxon>
        <taxon>Lophotrochozoa</taxon>
        <taxon>Mollusca</taxon>
        <taxon>Bivalvia</taxon>
        <taxon>Autobranchia</taxon>
        <taxon>Heteroconchia</taxon>
        <taxon>Euheterodonta</taxon>
        <taxon>Imparidentia</taxon>
        <taxon>Neoheterodontei</taxon>
        <taxon>Myida</taxon>
        <taxon>Dreissenoidea</taxon>
        <taxon>Dreissenidae</taxon>
        <taxon>Dreissena</taxon>
    </lineage>
</organism>
<reference evidence="1" key="2">
    <citation type="submission" date="2020-11" db="EMBL/GenBank/DDBJ databases">
        <authorList>
            <person name="McCartney M.A."/>
            <person name="Auch B."/>
            <person name="Kono T."/>
            <person name="Mallez S."/>
            <person name="Becker A."/>
            <person name="Gohl D.M."/>
            <person name="Silverstein K.A.T."/>
            <person name="Koren S."/>
            <person name="Bechman K.B."/>
            <person name="Herman A."/>
            <person name="Abrahante J.E."/>
            <person name="Garbe J."/>
        </authorList>
    </citation>
    <scope>NUCLEOTIDE SEQUENCE</scope>
    <source>
        <strain evidence="1">Duluth1</strain>
        <tissue evidence="1">Whole animal</tissue>
    </source>
</reference>
<sequence length="70" mass="8103">MLFKSNDTANDESFGIRQTNQTIYDDMYKDRRNHPVSKKGVPFTDVTTEQNYSRSYHHGHVLADKLGRGL</sequence>
<reference evidence="1" key="1">
    <citation type="journal article" date="2019" name="bioRxiv">
        <title>The Genome of the Zebra Mussel, Dreissena polymorpha: A Resource for Invasive Species Research.</title>
        <authorList>
            <person name="McCartney M.A."/>
            <person name="Auch B."/>
            <person name="Kono T."/>
            <person name="Mallez S."/>
            <person name="Zhang Y."/>
            <person name="Obille A."/>
            <person name="Becker A."/>
            <person name="Abrahante J.E."/>
            <person name="Garbe J."/>
            <person name="Badalamenti J.P."/>
            <person name="Herman A."/>
            <person name="Mangelson H."/>
            <person name="Liachko I."/>
            <person name="Sullivan S."/>
            <person name="Sone E.D."/>
            <person name="Koren S."/>
            <person name="Silverstein K.A.T."/>
            <person name="Beckman K.B."/>
            <person name="Gohl D.M."/>
        </authorList>
    </citation>
    <scope>NUCLEOTIDE SEQUENCE</scope>
    <source>
        <strain evidence="1">Duluth1</strain>
        <tissue evidence="1">Whole animal</tissue>
    </source>
</reference>
<evidence type="ECO:0000313" key="2">
    <source>
        <dbReference type="Proteomes" id="UP000828390"/>
    </source>
</evidence>
<protein>
    <submittedName>
        <fullName evidence="1">Uncharacterized protein</fullName>
    </submittedName>
</protein>
<accession>A0A9D4L1R0</accession>
<keyword evidence="2" id="KW-1185">Reference proteome</keyword>
<dbReference type="Proteomes" id="UP000828390">
    <property type="component" value="Unassembled WGS sequence"/>
</dbReference>
<comment type="caution">
    <text evidence="1">The sequence shown here is derived from an EMBL/GenBank/DDBJ whole genome shotgun (WGS) entry which is preliminary data.</text>
</comment>
<gene>
    <name evidence="1" type="ORF">DPMN_092627</name>
</gene>